<keyword evidence="2 7" id="KW-0813">Transport</keyword>
<feature type="transmembrane region" description="Helical" evidence="7">
    <location>
        <begin position="182"/>
        <end position="207"/>
    </location>
</feature>
<dbReference type="PANTHER" id="PTHR32243">
    <property type="entry name" value="MALTOSE TRANSPORT SYSTEM PERMEASE-RELATED"/>
    <property type="match status" value="1"/>
</dbReference>
<dbReference type="AlphaFoldDB" id="A0A1T4P3R6"/>
<dbReference type="Proteomes" id="UP000189933">
    <property type="component" value="Unassembled WGS sequence"/>
</dbReference>
<dbReference type="SUPFAM" id="SSF161098">
    <property type="entry name" value="MetI-like"/>
    <property type="match status" value="1"/>
</dbReference>
<evidence type="ECO:0000256" key="4">
    <source>
        <dbReference type="ARBA" id="ARBA00022692"/>
    </source>
</evidence>
<keyword evidence="4 7" id="KW-0812">Transmembrane</keyword>
<feature type="transmembrane region" description="Helical" evidence="7">
    <location>
        <begin position="74"/>
        <end position="98"/>
    </location>
</feature>
<comment type="subcellular location">
    <subcellularLocation>
        <location evidence="1 7">Cell membrane</location>
        <topology evidence="1 7">Multi-pass membrane protein</topology>
    </subcellularLocation>
</comment>
<keyword evidence="3" id="KW-1003">Cell membrane</keyword>
<reference evidence="10" key="1">
    <citation type="submission" date="2017-02" db="EMBL/GenBank/DDBJ databases">
        <authorList>
            <person name="Varghese N."/>
            <person name="Submissions S."/>
        </authorList>
    </citation>
    <scope>NUCLEOTIDE SEQUENCE [LARGE SCALE GENOMIC DNA]</scope>
    <source>
        <strain evidence="10">DSM 16521</strain>
    </source>
</reference>
<evidence type="ECO:0000313" key="9">
    <source>
        <dbReference type="EMBL" id="SJZ85896.1"/>
    </source>
</evidence>
<organism evidence="9 10">
    <name type="scientific">Carboxydocella sporoproducens DSM 16521</name>
    <dbReference type="NCBI Taxonomy" id="1121270"/>
    <lineage>
        <taxon>Bacteria</taxon>
        <taxon>Bacillati</taxon>
        <taxon>Bacillota</taxon>
        <taxon>Clostridia</taxon>
        <taxon>Eubacteriales</taxon>
        <taxon>Clostridiales Family XVI. Incertae Sedis</taxon>
        <taxon>Carboxydocella</taxon>
    </lineage>
</organism>
<dbReference type="EMBL" id="FUXM01000009">
    <property type="protein sequence ID" value="SJZ85896.1"/>
    <property type="molecule type" value="Genomic_DNA"/>
</dbReference>
<feature type="transmembrane region" description="Helical" evidence="7">
    <location>
        <begin position="105"/>
        <end position="129"/>
    </location>
</feature>
<name>A0A1T4P3R6_9FIRM</name>
<accession>A0A1T4P3R6</accession>
<keyword evidence="5 7" id="KW-1133">Transmembrane helix</keyword>
<dbReference type="InterPro" id="IPR050901">
    <property type="entry name" value="BP-dep_ABC_trans_perm"/>
</dbReference>
<dbReference type="Gene3D" id="1.10.3720.10">
    <property type="entry name" value="MetI-like"/>
    <property type="match status" value="1"/>
</dbReference>
<feature type="domain" description="ABC transmembrane type-1" evidence="8">
    <location>
        <begin position="70"/>
        <end position="261"/>
    </location>
</feature>
<dbReference type="InterPro" id="IPR035906">
    <property type="entry name" value="MetI-like_sf"/>
</dbReference>
<dbReference type="InterPro" id="IPR000515">
    <property type="entry name" value="MetI-like"/>
</dbReference>
<evidence type="ECO:0000256" key="2">
    <source>
        <dbReference type="ARBA" id="ARBA00022448"/>
    </source>
</evidence>
<dbReference type="Pfam" id="PF00528">
    <property type="entry name" value="BPD_transp_1"/>
    <property type="match status" value="1"/>
</dbReference>
<sequence length="276" mass="30401">MIQKKAGPLFYLFLVGFLFVIMFPFFWQLVASIKPPGELFGDRAFNVLIENPTIENYIRVFSARPFGRYLWNSFVVASTTTLVSIVIASIAAYAIAWVKFSGKAIVLGIVLAVSMFPQIATISPIFLFLQSVGLTNSYLGLILPYTTFALPLAIWNLTAFFRKIPYDLAEAAKVDGASILQTLTRVFFPLALPGIFTTAILVFIAAWNEFLFALTINTEEAMKTVPVGIAMFQGQYTMPWGEIAAASIVVTVPLVIMVLIFQKRIVSGLTAGAVKE</sequence>
<keyword evidence="6 7" id="KW-0472">Membrane</keyword>
<feature type="transmembrane region" description="Helical" evidence="7">
    <location>
        <begin position="141"/>
        <end position="161"/>
    </location>
</feature>
<evidence type="ECO:0000313" key="10">
    <source>
        <dbReference type="Proteomes" id="UP000189933"/>
    </source>
</evidence>
<dbReference type="PANTHER" id="PTHR32243:SF18">
    <property type="entry name" value="INNER MEMBRANE ABC TRANSPORTER PERMEASE PROTEIN YCJP"/>
    <property type="match status" value="1"/>
</dbReference>
<dbReference type="GO" id="GO:0055085">
    <property type="term" value="P:transmembrane transport"/>
    <property type="evidence" value="ECO:0007669"/>
    <property type="project" value="InterPro"/>
</dbReference>
<protein>
    <submittedName>
        <fullName evidence="9">Multiple sugar transport system permease protein</fullName>
    </submittedName>
</protein>
<evidence type="ECO:0000259" key="8">
    <source>
        <dbReference type="PROSITE" id="PS50928"/>
    </source>
</evidence>
<dbReference type="PROSITE" id="PS50928">
    <property type="entry name" value="ABC_TM1"/>
    <property type="match status" value="1"/>
</dbReference>
<keyword evidence="10" id="KW-1185">Reference proteome</keyword>
<gene>
    <name evidence="9" type="ORF">SAMN02745885_01135</name>
</gene>
<feature type="transmembrane region" description="Helical" evidence="7">
    <location>
        <begin position="9"/>
        <end position="30"/>
    </location>
</feature>
<evidence type="ECO:0000256" key="3">
    <source>
        <dbReference type="ARBA" id="ARBA00022475"/>
    </source>
</evidence>
<evidence type="ECO:0000256" key="1">
    <source>
        <dbReference type="ARBA" id="ARBA00004651"/>
    </source>
</evidence>
<dbReference type="CDD" id="cd06261">
    <property type="entry name" value="TM_PBP2"/>
    <property type="match status" value="1"/>
</dbReference>
<proteinExistence type="inferred from homology"/>
<keyword evidence="9" id="KW-0762">Sugar transport</keyword>
<dbReference type="GO" id="GO:0005886">
    <property type="term" value="C:plasma membrane"/>
    <property type="evidence" value="ECO:0007669"/>
    <property type="project" value="UniProtKB-SubCell"/>
</dbReference>
<evidence type="ECO:0000256" key="5">
    <source>
        <dbReference type="ARBA" id="ARBA00022989"/>
    </source>
</evidence>
<feature type="transmembrane region" description="Helical" evidence="7">
    <location>
        <begin position="243"/>
        <end position="261"/>
    </location>
</feature>
<evidence type="ECO:0000256" key="6">
    <source>
        <dbReference type="ARBA" id="ARBA00023136"/>
    </source>
</evidence>
<comment type="similarity">
    <text evidence="7">Belongs to the binding-protein-dependent transport system permease family.</text>
</comment>
<evidence type="ECO:0000256" key="7">
    <source>
        <dbReference type="RuleBase" id="RU363032"/>
    </source>
</evidence>
<dbReference type="RefSeq" id="WP_200803472.1">
    <property type="nucleotide sequence ID" value="NZ_FUXM01000009.1"/>
</dbReference>